<reference evidence="1" key="2">
    <citation type="journal article" date="2015" name="Data Brief">
        <title>Shoot transcriptome of the giant reed, Arundo donax.</title>
        <authorList>
            <person name="Barrero R.A."/>
            <person name="Guerrero F.D."/>
            <person name="Moolhuijzen P."/>
            <person name="Goolsby J.A."/>
            <person name="Tidwell J."/>
            <person name="Bellgard S.E."/>
            <person name="Bellgard M.I."/>
        </authorList>
    </citation>
    <scope>NUCLEOTIDE SEQUENCE</scope>
    <source>
        <tissue evidence="1">Shoot tissue taken approximately 20 cm above the soil surface</tissue>
    </source>
</reference>
<evidence type="ECO:0000313" key="1">
    <source>
        <dbReference type="EMBL" id="JAE34581.1"/>
    </source>
</evidence>
<dbReference type="EMBL" id="GBRH01163315">
    <property type="protein sequence ID" value="JAE34581.1"/>
    <property type="molecule type" value="Transcribed_RNA"/>
</dbReference>
<accession>A0A0A9HIA6</accession>
<proteinExistence type="predicted"/>
<name>A0A0A9HIA6_ARUDO</name>
<reference evidence="1" key="1">
    <citation type="submission" date="2014-09" db="EMBL/GenBank/DDBJ databases">
        <authorList>
            <person name="Magalhaes I.L.F."/>
            <person name="Oliveira U."/>
            <person name="Santos F.R."/>
            <person name="Vidigal T.H.D.A."/>
            <person name="Brescovit A.D."/>
            <person name="Santos A.J."/>
        </authorList>
    </citation>
    <scope>NUCLEOTIDE SEQUENCE</scope>
    <source>
        <tissue evidence="1">Shoot tissue taken approximately 20 cm above the soil surface</tissue>
    </source>
</reference>
<organism evidence="1">
    <name type="scientific">Arundo donax</name>
    <name type="common">Giant reed</name>
    <name type="synonym">Donax arundinaceus</name>
    <dbReference type="NCBI Taxonomy" id="35708"/>
    <lineage>
        <taxon>Eukaryota</taxon>
        <taxon>Viridiplantae</taxon>
        <taxon>Streptophyta</taxon>
        <taxon>Embryophyta</taxon>
        <taxon>Tracheophyta</taxon>
        <taxon>Spermatophyta</taxon>
        <taxon>Magnoliopsida</taxon>
        <taxon>Liliopsida</taxon>
        <taxon>Poales</taxon>
        <taxon>Poaceae</taxon>
        <taxon>PACMAD clade</taxon>
        <taxon>Arundinoideae</taxon>
        <taxon>Arundineae</taxon>
        <taxon>Arundo</taxon>
    </lineage>
</organism>
<dbReference type="AlphaFoldDB" id="A0A0A9HIA6"/>
<protein>
    <submittedName>
        <fullName evidence="1">Uncharacterized protein</fullName>
    </submittedName>
</protein>
<sequence length="33" mass="3931">MEPICRSYQNIEEVQNMQPNNYHMVPVMCTDES</sequence>